<accession>A0A918UUJ1</accession>
<proteinExistence type="predicted"/>
<gene>
    <name evidence="4" type="ORF">GCM10007049_28900</name>
</gene>
<reference evidence="4" key="2">
    <citation type="submission" date="2020-09" db="EMBL/GenBank/DDBJ databases">
        <authorList>
            <person name="Sun Q."/>
            <person name="Kim S."/>
        </authorList>
    </citation>
    <scope>NUCLEOTIDE SEQUENCE</scope>
    <source>
        <strain evidence="4">KCTC 12368</strain>
    </source>
</reference>
<keyword evidence="5" id="KW-1185">Reference proteome</keyword>
<comment type="caution">
    <text evidence="4">The sequence shown here is derived from an EMBL/GenBank/DDBJ whole genome shotgun (WGS) entry which is preliminary data.</text>
</comment>
<protein>
    <recommendedName>
        <fullName evidence="6">Zn-dependent peptidase</fullName>
    </recommendedName>
</protein>
<dbReference type="SUPFAM" id="SSF63411">
    <property type="entry name" value="LuxS/MPP-like metallohydrolase"/>
    <property type="match status" value="2"/>
</dbReference>
<dbReference type="AlphaFoldDB" id="A0A918UUJ1"/>
<dbReference type="PANTHER" id="PTHR11851">
    <property type="entry name" value="METALLOPROTEASE"/>
    <property type="match status" value="1"/>
</dbReference>
<feature type="domain" description="Peptidase M16 N-terminal" evidence="2">
    <location>
        <begin position="35"/>
        <end position="151"/>
    </location>
</feature>
<evidence type="ECO:0008006" key="6">
    <source>
        <dbReference type="Google" id="ProtNLM"/>
    </source>
</evidence>
<dbReference type="EMBL" id="BMWX01000005">
    <property type="protein sequence ID" value="GGZ33810.1"/>
    <property type="molecule type" value="Genomic_DNA"/>
</dbReference>
<evidence type="ECO:0000259" key="3">
    <source>
        <dbReference type="Pfam" id="PF05193"/>
    </source>
</evidence>
<evidence type="ECO:0000313" key="4">
    <source>
        <dbReference type="EMBL" id="GGZ33810.1"/>
    </source>
</evidence>
<feature type="domain" description="Peptidase M16 C-terminal" evidence="3">
    <location>
        <begin position="180"/>
        <end position="359"/>
    </location>
</feature>
<dbReference type="InterPro" id="IPR011765">
    <property type="entry name" value="Pept_M16_N"/>
</dbReference>
<sequence length="664" mass="73461">MAQVDRSNYPEPGPAPTIELDDPATFTLDNGLKVFVVENHKLPRVTFSLVIDRKPILEKDKAGMTGFVGQMLMAGTTNRTKEELDEEVDFIGATLRAGSTSMYGSSLKKHQEKILTLMSDVMFNPVFPEEELDKLKKQSLTALATSKDNPDAISSRLAAKLDFGADHPYGEIETEASLQNVNVNDIREYYETYFKPNISYLAIVGDITKEEAEKVVKAHFSGWEKGEVSQKDVPIPASPEGRQVALVDRSSSVQSVINITYPVEMSIDNPDYLKARVLNYILGGGSSSRLFMNLREDKGYTYGAYSSIGTDRYVTSFSAEASVRTEVTDSAVNELVSEIAKIKASGVTAHELESAKASLSGSFGRSLESPSTLANFAINIERYGLPKDFYKTYLQRLSALSVEDINAAASKYIHPDNMYITVVGNGAEIKDKLEAIGAVQEYDIWGDPAREMEMVDADMTAEKVISNYLTAIGGQEAVEAIKTAKVVMNAEIQGQKIKMTSYHDEAKSRYAQTVEMLGNVVSTTTLADNKGKISGMGQEKELTDEQFEEVKMNMFVFPEAHYESLMYTLTLDGVKDVDGQDAYKVIVNNPTGATTVNYYSVESGLKIKSENEKTGDINYNDYQERQGIRYPMSMVVKTSMIPMPLNTTVESLELNVEMNDENFK</sequence>
<dbReference type="Pfam" id="PF00675">
    <property type="entry name" value="Peptidase_M16"/>
    <property type="match status" value="1"/>
</dbReference>
<dbReference type="Gene3D" id="3.30.830.10">
    <property type="entry name" value="Metalloenzyme, LuxS/M16 peptidase-like"/>
    <property type="match status" value="2"/>
</dbReference>
<dbReference type="PANTHER" id="PTHR11851:SF224">
    <property type="entry name" value="PROCESSING PROTEASE"/>
    <property type="match status" value="1"/>
</dbReference>
<evidence type="ECO:0000259" key="2">
    <source>
        <dbReference type="Pfam" id="PF00675"/>
    </source>
</evidence>
<dbReference type="Proteomes" id="UP000619457">
    <property type="component" value="Unassembled WGS sequence"/>
</dbReference>
<dbReference type="InterPro" id="IPR011249">
    <property type="entry name" value="Metalloenz_LuxS/M16"/>
</dbReference>
<dbReference type="GO" id="GO:0046872">
    <property type="term" value="F:metal ion binding"/>
    <property type="evidence" value="ECO:0007669"/>
    <property type="project" value="InterPro"/>
</dbReference>
<name>A0A918UUJ1_9BACT</name>
<dbReference type="InterPro" id="IPR050361">
    <property type="entry name" value="MPP/UQCRC_Complex"/>
</dbReference>
<evidence type="ECO:0000313" key="5">
    <source>
        <dbReference type="Proteomes" id="UP000619457"/>
    </source>
</evidence>
<organism evidence="4 5">
    <name type="scientific">Echinicola pacifica</name>
    <dbReference type="NCBI Taxonomy" id="346377"/>
    <lineage>
        <taxon>Bacteria</taxon>
        <taxon>Pseudomonadati</taxon>
        <taxon>Bacteroidota</taxon>
        <taxon>Cytophagia</taxon>
        <taxon>Cytophagales</taxon>
        <taxon>Cyclobacteriaceae</taxon>
        <taxon>Echinicola</taxon>
    </lineage>
</organism>
<dbReference type="InterPro" id="IPR007863">
    <property type="entry name" value="Peptidase_M16_C"/>
</dbReference>
<reference evidence="4" key="1">
    <citation type="journal article" date="2014" name="Int. J. Syst. Evol. Microbiol.">
        <title>Complete genome sequence of Corynebacterium casei LMG S-19264T (=DSM 44701T), isolated from a smear-ripened cheese.</title>
        <authorList>
            <consortium name="US DOE Joint Genome Institute (JGI-PGF)"/>
            <person name="Walter F."/>
            <person name="Albersmeier A."/>
            <person name="Kalinowski J."/>
            <person name="Ruckert C."/>
        </authorList>
    </citation>
    <scope>NUCLEOTIDE SEQUENCE</scope>
    <source>
        <strain evidence="4">KCTC 12368</strain>
    </source>
</reference>
<dbReference type="Pfam" id="PF05193">
    <property type="entry name" value="Peptidase_M16_C"/>
    <property type="match status" value="1"/>
</dbReference>
<feature type="region of interest" description="Disordered" evidence="1">
    <location>
        <begin position="1"/>
        <end position="20"/>
    </location>
</feature>
<evidence type="ECO:0000256" key="1">
    <source>
        <dbReference type="SAM" id="MobiDB-lite"/>
    </source>
</evidence>